<dbReference type="EMBL" id="CATQJL010000316">
    <property type="protein sequence ID" value="CAJ0604869.1"/>
    <property type="molecule type" value="Genomic_DNA"/>
</dbReference>
<protein>
    <submittedName>
        <fullName evidence="1">Uncharacterized protein</fullName>
    </submittedName>
</protein>
<name>A0AA36H6A6_CYLNA</name>
<evidence type="ECO:0000313" key="2">
    <source>
        <dbReference type="Proteomes" id="UP001176961"/>
    </source>
</evidence>
<dbReference type="PANTHER" id="PTHR47331:SF6">
    <property type="entry name" value="DOUBLECORTIN DOMAIN-CONTAINING PROTEIN"/>
    <property type="match status" value="1"/>
</dbReference>
<comment type="caution">
    <text evidence="1">The sequence shown here is derived from an EMBL/GenBank/DDBJ whole genome shotgun (WGS) entry which is preliminary data.</text>
</comment>
<keyword evidence="2" id="KW-1185">Reference proteome</keyword>
<organism evidence="1 2">
    <name type="scientific">Cylicocyclus nassatus</name>
    <name type="common">Nematode worm</name>
    <dbReference type="NCBI Taxonomy" id="53992"/>
    <lineage>
        <taxon>Eukaryota</taxon>
        <taxon>Metazoa</taxon>
        <taxon>Ecdysozoa</taxon>
        <taxon>Nematoda</taxon>
        <taxon>Chromadorea</taxon>
        <taxon>Rhabditida</taxon>
        <taxon>Rhabditina</taxon>
        <taxon>Rhabditomorpha</taxon>
        <taxon>Strongyloidea</taxon>
        <taxon>Strongylidae</taxon>
        <taxon>Cylicocyclus</taxon>
    </lineage>
</organism>
<sequence length="233" mass="26216">MPRFIGYTEEDTYDLIVCSDASKRVYAMTAYIVTRPHNGKPQSSLLFAKAKLALPGAITIPRMELLACHMAAKTVQFLRSQLKVRFLSIRFLTDSQIVLYWIQSHKPLKTYAINRAKYIRRVLDELKADEIATGFYYLATETNPADCATRALTASELQQHIWWTGPSFFTTPFEQWPCKAFKPSQVTPAGAESEDLRVPRAVVSSCKCGYPADRFDIATVPNSSLDSQFATEG</sequence>
<dbReference type="AlphaFoldDB" id="A0AA36H6A6"/>
<proteinExistence type="predicted"/>
<dbReference type="Proteomes" id="UP001176961">
    <property type="component" value="Unassembled WGS sequence"/>
</dbReference>
<reference evidence="1" key="1">
    <citation type="submission" date="2023-07" db="EMBL/GenBank/DDBJ databases">
        <authorList>
            <consortium name="CYATHOMIX"/>
        </authorList>
    </citation>
    <scope>NUCLEOTIDE SEQUENCE</scope>
    <source>
        <strain evidence="1">N/A</strain>
    </source>
</reference>
<gene>
    <name evidence="1" type="ORF">CYNAS_LOCUS16852</name>
</gene>
<evidence type="ECO:0000313" key="1">
    <source>
        <dbReference type="EMBL" id="CAJ0604869.1"/>
    </source>
</evidence>
<dbReference type="InterPro" id="IPR008042">
    <property type="entry name" value="Retrotrans_Pao"/>
</dbReference>
<dbReference type="Pfam" id="PF05380">
    <property type="entry name" value="Peptidase_A17"/>
    <property type="match status" value="1"/>
</dbReference>
<accession>A0AA36H6A6</accession>
<dbReference type="PANTHER" id="PTHR47331">
    <property type="entry name" value="PHD-TYPE DOMAIN-CONTAINING PROTEIN"/>
    <property type="match status" value="1"/>
</dbReference>